<dbReference type="AlphaFoldDB" id="A0A1B2LYM9"/>
<dbReference type="OrthoDB" id="5294582at2"/>
<proteinExistence type="predicted"/>
<dbReference type="InterPro" id="IPR021834">
    <property type="entry name" value="DUF3426"/>
</dbReference>
<keyword evidence="1" id="KW-1133">Transmembrane helix</keyword>
<keyword evidence="3" id="KW-1185">Reference proteome</keyword>
<reference evidence="2 3" key="1">
    <citation type="submission" date="2016-08" db="EMBL/GenBank/DDBJ databases">
        <authorList>
            <person name="Seilhamer J.J."/>
        </authorList>
    </citation>
    <scope>NUCLEOTIDE SEQUENCE [LARGE SCALE GENOMIC DNA]</scope>
    <source>
        <strain evidence="2 3">BRTC-1</strain>
    </source>
</reference>
<evidence type="ECO:0000313" key="3">
    <source>
        <dbReference type="Proteomes" id="UP000093391"/>
    </source>
</evidence>
<gene>
    <name evidence="2" type="ORF">BFG52_06250</name>
</gene>
<dbReference type="EMBL" id="CP016895">
    <property type="protein sequence ID" value="AOA57989.1"/>
    <property type="molecule type" value="Genomic_DNA"/>
</dbReference>
<evidence type="ECO:0000256" key="1">
    <source>
        <dbReference type="SAM" id="Phobius"/>
    </source>
</evidence>
<dbReference type="NCBIfam" id="TIGR02098">
    <property type="entry name" value="MJ0042_CXXC"/>
    <property type="match status" value="1"/>
</dbReference>
<keyword evidence="1" id="KW-0812">Transmembrane</keyword>
<protein>
    <recommendedName>
        <fullName evidence="4">Zinc finger/thioredoxin putative domain-containing protein</fullName>
    </recommendedName>
</protein>
<evidence type="ECO:0000313" key="2">
    <source>
        <dbReference type="EMBL" id="AOA57989.1"/>
    </source>
</evidence>
<sequence>MPDKQTQCPACHRIYRVSIAQLAVAQGEVCCPKCQQQFNALQSLIELQSHEPADIVQDNLIMAQHSKYFLPASSLEQQQILNSFYHKSKDANLSLKNYLNTTNHYNAAPASYFLNLHLATSSPKFTPYRHRRSGIFYLFWALVHLSLVSILLFQLLWFNPRLLEKSVVLNQLFVLTCAKFQCDLSDKRYQQISIIDFKADHDDAQLNFKGLLLNQYDKSLKLPLLQLTIRDNQAEESMIIRPNVYLNDHTTDMDRIPSNQPYQFQFKIQHPYRETQRYTLKILPP</sequence>
<dbReference type="Proteomes" id="UP000093391">
    <property type="component" value="Chromosome"/>
</dbReference>
<dbReference type="InterPro" id="IPR011723">
    <property type="entry name" value="Znf/thioredoxin_put"/>
</dbReference>
<dbReference type="STRING" id="1789224.BFG52_06250"/>
<dbReference type="Pfam" id="PF11906">
    <property type="entry name" value="DUF3426"/>
    <property type="match status" value="1"/>
</dbReference>
<name>A0A1B2LYM9_9GAMM</name>
<dbReference type="KEGG" id="ala:BFG52_06250"/>
<organism evidence="2 3">
    <name type="scientific">Acinetobacter larvae</name>
    <dbReference type="NCBI Taxonomy" id="1789224"/>
    <lineage>
        <taxon>Bacteria</taxon>
        <taxon>Pseudomonadati</taxon>
        <taxon>Pseudomonadota</taxon>
        <taxon>Gammaproteobacteria</taxon>
        <taxon>Moraxellales</taxon>
        <taxon>Moraxellaceae</taxon>
        <taxon>Acinetobacter</taxon>
    </lineage>
</organism>
<keyword evidence="1" id="KW-0472">Membrane</keyword>
<dbReference type="RefSeq" id="WP_067553667.1">
    <property type="nucleotide sequence ID" value="NZ_CP016895.1"/>
</dbReference>
<feature type="transmembrane region" description="Helical" evidence="1">
    <location>
        <begin position="134"/>
        <end position="157"/>
    </location>
</feature>
<evidence type="ECO:0008006" key="4">
    <source>
        <dbReference type="Google" id="ProtNLM"/>
    </source>
</evidence>
<accession>A0A1B2LYM9</accession>